<dbReference type="EMBL" id="HACG01053405">
    <property type="protein sequence ID" value="CEL00276.1"/>
    <property type="molecule type" value="Transcribed_RNA"/>
</dbReference>
<name>A0A0B7C6R1_9EUPU</name>
<feature type="compositionally biased region" description="Polar residues" evidence="1">
    <location>
        <begin position="80"/>
        <end position="103"/>
    </location>
</feature>
<feature type="region of interest" description="Disordered" evidence="1">
    <location>
        <begin position="1"/>
        <end position="110"/>
    </location>
</feature>
<gene>
    <name evidence="2" type="primary">ORF223304</name>
</gene>
<reference evidence="2" key="1">
    <citation type="submission" date="2014-12" db="EMBL/GenBank/DDBJ databases">
        <title>Insight into the proteome of Arion vulgaris.</title>
        <authorList>
            <person name="Aradska J."/>
            <person name="Bulat T."/>
            <person name="Smidak R."/>
            <person name="Sarate P."/>
            <person name="Gangsoo J."/>
            <person name="Sialana F."/>
            <person name="Bilban M."/>
            <person name="Lubec G."/>
        </authorList>
    </citation>
    <scope>NUCLEOTIDE SEQUENCE</scope>
    <source>
        <tissue evidence="2">Skin</tissue>
    </source>
</reference>
<protein>
    <submittedName>
        <fullName evidence="2">Uncharacterized protein</fullName>
    </submittedName>
</protein>
<accession>A0A0B7C6R1</accession>
<dbReference type="AlphaFoldDB" id="A0A0B7C6R1"/>
<proteinExistence type="predicted"/>
<evidence type="ECO:0000313" key="2">
    <source>
        <dbReference type="EMBL" id="CEL00276.1"/>
    </source>
</evidence>
<feature type="non-terminal residue" evidence="2">
    <location>
        <position position="110"/>
    </location>
</feature>
<sequence length="110" mass="11880">MNDLDPSQSRDVGSDPSQGRSPANDKRPIFTGRNSLSRDAANKDFNSRFSRQQRTESPSTDDESGSSFPASRDAEATFHSGRSSLGKSRSNAAESGRSQAHSSDLSHYDA</sequence>
<organism evidence="2">
    <name type="scientific">Arion vulgaris</name>
    <dbReference type="NCBI Taxonomy" id="1028688"/>
    <lineage>
        <taxon>Eukaryota</taxon>
        <taxon>Metazoa</taxon>
        <taxon>Spiralia</taxon>
        <taxon>Lophotrochozoa</taxon>
        <taxon>Mollusca</taxon>
        <taxon>Gastropoda</taxon>
        <taxon>Heterobranchia</taxon>
        <taxon>Euthyneura</taxon>
        <taxon>Panpulmonata</taxon>
        <taxon>Eupulmonata</taxon>
        <taxon>Stylommatophora</taxon>
        <taxon>Helicina</taxon>
        <taxon>Arionoidea</taxon>
        <taxon>Arionidae</taxon>
        <taxon>Arion</taxon>
    </lineage>
</organism>
<feature type="compositionally biased region" description="Polar residues" evidence="1">
    <location>
        <begin position="47"/>
        <end position="58"/>
    </location>
</feature>
<feature type="compositionally biased region" description="Polar residues" evidence="1">
    <location>
        <begin position="1"/>
        <end position="21"/>
    </location>
</feature>
<evidence type="ECO:0000256" key="1">
    <source>
        <dbReference type="SAM" id="MobiDB-lite"/>
    </source>
</evidence>